<keyword evidence="2" id="KW-1185">Reference proteome</keyword>
<dbReference type="Pfam" id="PF14390">
    <property type="entry name" value="DUF4420"/>
    <property type="match status" value="1"/>
</dbReference>
<accession>A0A2S6H121</accession>
<proteinExistence type="predicted"/>
<sequence length="249" mass="26939">MVTVPALFQAAYPLLCSIADRVQLDGIRPADALALTLREFAALLRREDAFPREREIGLFGELLSLAGLVCTEGVAAALAAWRGPGREEHDFGLPGHDLEVKTTSGERRTHWVESLTQLVPTRDRPLWLVSHQLTQAGVGTGARLPELIGRVRGLVGAGASRDDLESGLVAWGWDDDLTDRCETGWTRRTSSAVYSVDECFPRLTPDSLASAGVALDRLAEVRYRVDLTGLAPIGRPARSLAAAADFEEG</sequence>
<evidence type="ECO:0000313" key="2">
    <source>
        <dbReference type="Proteomes" id="UP000239203"/>
    </source>
</evidence>
<gene>
    <name evidence="1" type="ORF">CLV40_101367</name>
</gene>
<protein>
    <submittedName>
        <fullName evidence="1">Putative PD-(D/E)XK family protein DUF4420</fullName>
    </submittedName>
</protein>
<organism evidence="1 2">
    <name type="scientific">Actinokineospora auranticolor</name>
    <dbReference type="NCBI Taxonomy" id="155976"/>
    <lineage>
        <taxon>Bacteria</taxon>
        <taxon>Bacillati</taxon>
        <taxon>Actinomycetota</taxon>
        <taxon>Actinomycetes</taxon>
        <taxon>Pseudonocardiales</taxon>
        <taxon>Pseudonocardiaceae</taxon>
        <taxon>Actinokineospora</taxon>
    </lineage>
</organism>
<evidence type="ECO:0000313" key="1">
    <source>
        <dbReference type="EMBL" id="PPK71178.1"/>
    </source>
</evidence>
<dbReference type="EMBL" id="PTIX01000001">
    <property type="protein sequence ID" value="PPK71178.1"/>
    <property type="molecule type" value="Genomic_DNA"/>
</dbReference>
<dbReference type="AlphaFoldDB" id="A0A2S6H121"/>
<dbReference type="Proteomes" id="UP000239203">
    <property type="component" value="Unassembled WGS sequence"/>
</dbReference>
<comment type="caution">
    <text evidence="1">The sequence shown here is derived from an EMBL/GenBank/DDBJ whole genome shotgun (WGS) entry which is preliminary data.</text>
</comment>
<dbReference type="InterPro" id="IPR025534">
    <property type="entry name" value="DUF4420"/>
</dbReference>
<reference evidence="1 2" key="1">
    <citation type="submission" date="2018-02" db="EMBL/GenBank/DDBJ databases">
        <title>Genomic Encyclopedia of Archaeal and Bacterial Type Strains, Phase II (KMG-II): from individual species to whole genera.</title>
        <authorList>
            <person name="Goeker M."/>
        </authorList>
    </citation>
    <scope>NUCLEOTIDE SEQUENCE [LARGE SCALE GENOMIC DNA]</scope>
    <source>
        <strain evidence="1 2">YU 961-1</strain>
    </source>
</reference>
<name>A0A2S6H121_9PSEU</name>